<dbReference type="AlphaFoldDB" id="A0A0L7QJW7"/>
<dbReference type="STRING" id="597456.A0A0L7QJW7"/>
<keyword evidence="9" id="KW-1185">Reference proteome</keyword>
<dbReference type="Gene3D" id="3.30.230.130">
    <property type="entry name" value="Cullin, Chain C, Domain 2"/>
    <property type="match status" value="1"/>
</dbReference>
<dbReference type="InterPro" id="IPR044554">
    <property type="entry name" value="ANAPC2"/>
</dbReference>
<dbReference type="GO" id="GO:0006511">
    <property type="term" value="P:ubiquitin-dependent protein catabolic process"/>
    <property type="evidence" value="ECO:0007669"/>
    <property type="project" value="InterPro"/>
</dbReference>
<protein>
    <recommendedName>
        <fullName evidence="1">Anaphase-promoting complex subunit 2</fullName>
    </recommendedName>
</protein>
<dbReference type="InterPro" id="IPR036317">
    <property type="entry name" value="Cullin_homology_sf"/>
</dbReference>
<gene>
    <name evidence="8" type="ORF">WH47_01403</name>
</gene>
<organism evidence="8 9">
    <name type="scientific">Habropoda laboriosa</name>
    <dbReference type="NCBI Taxonomy" id="597456"/>
    <lineage>
        <taxon>Eukaryota</taxon>
        <taxon>Metazoa</taxon>
        <taxon>Ecdysozoa</taxon>
        <taxon>Arthropoda</taxon>
        <taxon>Hexapoda</taxon>
        <taxon>Insecta</taxon>
        <taxon>Pterygota</taxon>
        <taxon>Neoptera</taxon>
        <taxon>Endopterygota</taxon>
        <taxon>Hymenoptera</taxon>
        <taxon>Apocrita</taxon>
        <taxon>Aculeata</taxon>
        <taxon>Apoidea</taxon>
        <taxon>Anthophila</taxon>
        <taxon>Apidae</taxon>
        <taxon>Habropoda</taxon>
    </lineage>
</organism>
<evidence type="ECO:0000256" key="5">
    <source>
        <dbReference type="ARBA" id="ARBA00023306"/>
    </source>
</evidence>
<dbReference type="OrthoDB" id="5581181at2759"/>
<dbReference type="Pfam" id="PF26557">
    <property type="entry name" value="Cullin_AB"/>
    <property type="match status" value="1"/>
</dbReference>
<sequence length="760" mass="88229">MVKSENNKGDVFSRIQYAFPILYEKIQNECTDEEFTEVIKEIKALDLAHFVEDVVIYHIELYIRQNVAPTFWKKFVNDIDGQQGFEHFKSAVDGLYISLTEFLPLLKRLEYLMQDEITQTVTSGNVLSRFKLIVRSTLLSQLPLHYEHIVEQFYKIAFNVFCSADNSTHATTSGNDSGQCMGCYQEVEKCQCQMIVFMFHETNRKLIELELLERLVGNVLTSLIHIRIKNHVNRSCDKTFDVSQLSSLENWLETVVMNWLIRIYSGGFSKVVSLSDQTRNAIGKFKQKLSHFLYETYTRFRIEQLFDIIIEYPDSQPAIDDLRVCLERTDLRKVLIESLQEALKTRLLHPGVNTPDIITAYIAAIRALRQLDPIGVLLETITEPIKLALHYCHDLADELLKGESLQLDDGSGNEENEDWDKWMPDPVDADPGTFILYRVMSDIISMLVNVYGSQDLFVNEYRTLLADRLLSQLNYHTEREIRHLELLKRRFGENQLHYCEVMLKDVYDSKRIDGHIQSDTSYTLEKEHFPTSALILSAQFWPPFKENWKLELPKIVQNQLNKYVKAFETLKGNRTLCWKPHLGNVTLEIELKDRKLDINVTPIHATIIIHFQDKKEWALEELAEVMHAPATVLRRKITFWVSQGLLKEISNDVFVLQEESSTKSRSLSDIVEEEEVESAMASASDQREEELQVFWSYIVGMLTNLDSMPLERIHQMLKMFASQGPGAMECGLLELRQFLDRKVREHQLLFSGGLYRLPKS</sequence>
<evidence type="ECO:0000313" key="9">
    <source>
        <dbReference type="Proteomes" id="UP000053825"/>
    </source>
</evidence>
<dbReference type="PANTHER" id="PTHR45957">
    <property type="entry name" value="ANAPHASE-PROMOTING COMPLEX SUBUNIT 2"/>
    <property type="match status" value="1"/>
</dbReference>
<dbReference type="SUPFAM" id="SSF46785">
    <property type="entry name" value="Winged helix' DNA-binding domain"/>
    <property type="match status" value="1"/>
</dbReference>
<evidence type="ECO:0000256" key="6">
    <source>
        <dbReference type="PROSITE-ProRule" id="PRU00330"/>
    </source>
</evidence>
<dbReference type="GO" id="GO:0005680">
    <property type="term" value="C:anaphase-promoting complex"/>
    <property type="evidence" value="ECO:0007669"/>
    <property type="project" value="TreeGrafter"/>
</dbReference>
<dbReference type="SUPFAM" id="SSF75632">
    <property type="entry name" value="Cullin homology domain"/>
    <property type="match status" value="1"/>
</dbReference>
<reference evidence="8 9" key="1">
    <citation type="submission" date="2015-07" db="EMBL/GenBank/DDBJ databases">
        <title>The genome of Habropoda laboriosa.</title>
        <authorList>
            <person name="Pan H."/>
            <person name="Kapheim K."/>
        </authorList>
    </citation>
    <scope>NUCLEOTIDE SEQUENCE [LARGE SCALE GENOMIC DNA]</scope>
    <source>
        <strain evidence="8">0110345459</strain>
    </source>
</reference>
<accession>A0A0L7QJW7</accession>
<dbReference type="InterPro" id="IPR014786">
    <property type="entry name" value="ANAPC2_C"/>
</dbReference>
<dbReference type="GO" id="GO:0070979">
    <property type="term" value="P:protein K11-linked ubiquitination"/>
    <property type="evidence" value="ECO:0007669"/>
    <property type="project" value="TreeGrafter"/>
</dbReference>
<name>A0A0L7QJW7_9HYME</name>
<dbReference type="InterPro" id="IPR016158">
    <property type="entry name" value="Cullin_homology"/>
</dbReference>
<dbReference type="Pfam" id="PF25773">
    <property type="entry name" value="TPR_ANAPC2"/>
    <property type="match status" value="1"/>
</dbReference>
<comment type="similarity">
    <text evidence="6">Belongs to the cullin family.</text>
</comment>
<dbReference type="Gene3D" id="1.10.10.10">
    <property type="entry name" value="Winged helix-like DNA-binding domain superfamily/Winged helix DNA-binding domain"/>
    <property type="match status" value="1"/>
</dbReference>
<proteinExistence type="inferred from homology"/>
<dbReference type="Proteomes" id="UP000053825">
    <property type="component" value="Unassembled WGS sequence"/>
</dbReference>
<evidence type="ECO:0000256" key="3">
    <source>
        <dbReference type="ARBA" id="ARBA00022776"/>
    </source>
</evidence>
<dbReference type="SMART" id="SM00182">
    <property type="entry name" value="CULLIN"/>
    <property type="match status" value="1"/>
</dbReference>
<dbReference type="InterPro" id="IPR059120">
    <property type="entry name" value="Cullin-like_AB"/>
</dbReference>
<evidence type="ECO:0000256" key="2">
    <source>
        <dbReference type="ARBA" id="ARBA00022618"/>
    </source>
</evidence>
<dbReference type="PANTHER" id="PTHR45957:SF1">
    <property type="entry name" value="ANAPHASE-PROMOTING COMPLEX SUBUNIT 2"/>
    <property type="match status" value="1"/>
</dbReference>
<dbReference type="GO" id="GO:0051301">
    <property type="term" value="P:cell division"/>
    <property type="evidence" value="ECO:0007669"/>
    <property type="project" value="UniProtKB-KW"/>
</dbReference>
<dbReference type="InterPro" id="IPR057975">
    <property type="entry name" value="TPR_ANAPC2"/>
</dbReference>
<dbReference type="Gene3D" id="1.20.1310.10">
    <property type="entry name" value="Cullin Repeats"/>
    <property type="match status" value="1"/>
</dbReference>
<dbReference type="GO" id="GO:0007091">
    <property type="term" value="P:metaphase/anaphase transition of mitotic cell cycle"/>
    <property type="evidence" value="ECO:0007669"/>
    <property type="project" value="TreeGrafter"/>
</dbReference>
<keyword evidence="3" id="KW-0498">Mitosis</keyword>
<feature type="domain" description="Cullin family profile" evidence="7">
    <location>
        <begin position="444"/>
        <end position="641"/>
    </location>
</feature>
<dbReference type="InterPro" id="IPR036388">
    <property type="entry name" value="WH-like_DNA-bd_sf"/>
</dbReference>
<dbReference type="EMBL" id="KQ415041">
    <property type="protein sequence ID" value="KOC58879.1"/>
    <property type="molecule type" value="Genomic_DNA"/>
</dbReference>
<keyword evidence="4" id="KW-0833">Ubl conjugation pathway</keyword>
<dbReference type="Pfam" id="PF08672">
    <property type="entry name" value="ANAPC2"/>
    <property type="match status" value="1"/>
</dbReference>
<evidence type="ECO:0000256" key="4">
    <source>
        <dbReference type="ARBA" id="ARBA00022786"/>
    </source>
</evidence>
<dbReference type="SMART" id="SM01013">
    <property type="entry name" value="APC2"/>
    <property type="match status" value="1"/>
</dbReference>
<evidence type="ECO:0000259" key="7">
    <source>
        <dbReference type="PROSITE" id="PS50069"/>
    </source>
</evidence>
<dbReference type="PROSITE" id="PS50069">
    <property type="entry name" value="CULLIN_2"/>
    <property type="match status" value="1"/>
</dbReference>
<keyword evidence="5" id="KW-0131">Cell cycle</keyword>
<evidence type="ECO:0000313" key="8">
    <source>
        <dbReference type="EMBL" id="KOC58879.1"/>
    </source>
</evidence>
<keyword evidence="2" id="KW-0132">Cell division</keyword>
<dbReference type="InterPro" id="IPR036390">
    <property type="entry name" value="WH_DNA-bd_sf"/>
</dbReference>
<dbReference type="GO" id="GO:0031625">
    <property type="term" value="F:ubiquitin protein ligase binding"/>
    <property type="evidence" value="ECO:0007669"/>
    <property type="project" value="InterPro"/>
</dbReference>
<evidence type="ECO:0000256" key="1">
    <source>
        <dbReference type="ARBA" id="ARBA00016068"/>
    </source>
</evidence>